<accession>A7NFA4</accession>
<dbReference type="InterPro" id="IPR004155">
    <property type="entry name" value="PBS_lyase_HEAT"/>
</dbReference>
<dbReference type="Proteomes" id="UP000000263">
    <property type="component" value="Chromosome"/>
</dbReference>
<dbReference type="OrthoDB" id="9817512at2"/>
<dbReference type="AlphaFoldDB" id="A7NFA4"/>
<dbReference type="Gene3D" id="1.25.10.10">
    <property type="entry name" value="Leucine-rich Repeat Variant"/>
    <property type="match status" value="1"/>
</dbReference>
<dbReference type="EMBL" id="CP000804">
    <property type="protein sequence ID" value="ABU58370.1"/>
    <property type="molecule type" value="Genomic_DNA"/>
</dbReference>
<name>A7NFA4_ROSCS</name>
<dbReference type="RefSeq" id="WP_012120794.1">
    <property type="nucleotide sequence ID" value="NC_009767.1"/>
</dbReference>
<dbReference type="GO" id="GO:0016829">
    <property type="term" value="F:lyase activity"/>
    <property type="evidence" value="ECO:0007669"/>
    <property type="project" value="UniProtKB-KW"/>
</dbReference>
<evidence type="ECO:0000313" key="1">
    <source>
        <dbReference type="EMBL" id="ABU58370.1"/>
    </source>
</evidence>
<dbReference type="SMART" id="SM00567">
    <property type="entry name" value="EZ_HEAT"/>
    <property type="match status" value="8"/>
</dbReference>
<proteinExistence type="predicted"/>
<reference evidence="1 2" key="1">
    <citation type="submission" date="2007-08" db="EMBL/GenBank/DDBJ databases">
        <title>Complete sequence of Roseiflexus castenholzii DSM 13941.</title>
        <authorList>
            <consortium name="US DOE Joint Genome Institute"/>
            <person name="Copeland A."/>
            <person name="Lucas S."/>
            <person name="Lapidus A."/>
            <person name="Barry K."/>
            <person name="Glavina del Rio T."/>
            <person name="Dalin E."/>
            <person name="Tice H."/>
            <person name="Pitluck S."/>
            <person name="Thompson L.S."/>
            <person name="Brettin T."/>
            <person name="Bruce D."/>
            <person name="Detter J.C."/>
            <person name="Han C."/>
            <person name="Tapia R."/>
            <person name="Schmutz J."/>
            <person name="Larimer F."/>
            <person name="Land M."/>
            <person name="Hauser L."/>
            <person name="Kyrpides N."/>
            <person name="Mikhailova N."/>
            <person name="Bryant D.A."/>
            <person name="Hanada S."/>
            <person name="Tsukatani Y."/>
            <person name="Richardson P."/>
        </authorList>
    </citation>
    <scope>NUCLEOTIDE SEQUENCE [LARGE SCALE GENOMIC DNA]</scope>
    <source>
        <strain evidence="2">DSM 13941 / HLO8</strain>
    </source>
</reference>
<dbReference type="eggNOG" id="COG1413">
    <property type="taxonomic scope" value="Bacteria"/>
</dbReference>
<evidence type="ECO:0000313" key="2">
    <source>
        <dbReference type="Proteomes" id="UP000000263"/>
    </source>
</evidence>
<dbReference type="STRING" id="383372.Rcas_2287"/>
<keyword evidence="2" id="KW-1185">Reference proteome</keyword>
<gene>
    <name evidence="1" type="ordered locus">Rcas_2287</name>
</gene>
<dbReference type="HOGENOM" id="CLU_302041_0_0_0"/>
<dbReference type="InterPro" id="IPR011989">
    <property type="entry name" value="ARM-like"/>
</dbReference>
<keyword evidence="1" id="KW-0456">Lyase</keyword>
<dbReference type="KEGG" id="rca:Rcas_2287"/>
<protein>
    <submittedName>
        <fullName evidence="1">PBS lyase HEAT domain protein repeat-containing protein</fullName>
    </submittedName>
</protein>
<dbReference type="SUPFAM" id="SSF48371">
    <property type="entry name" value="ARM repeat"/>
    <property type="match status" value="2"/>
</dbReference>
<organism evidence="1 2">
    <name type="scientific">Roseiflexus castenholzii (strain DSM 13941 / HLO8)</name>
    <dbReference type="NCBI Taxonomy" id="383372"/>
    <lineage>
        <taxon>Bacteria</taxon>
        <taxon>Bacillati</taxon>
        <taxon>Chloroflexota</taxon>
        <taxon>Chloroflexia</taxon>
        <taxon>Chloroflexales</taxon>
        <taxon>Roseiflexineae</taxon>
        <taxon>Roseiflexaceae</taxon>
        <taxon>Roseiflexus</taxon>
    </lineage>
</organism>
<sequence>MVAINPLRWLKRRRTPPVAPAPAHEDTLAVMVRDIVRTNRLALLDDLSAADRTTVAVRLAVRADDPRALIRFLWRRAAVTPEYLLTLVACLKAIDDASAFWVIRTTTALAEGRAGDRTASSVLQALLDCLPMLDAALDQIVQRQRSPLRLLRRLFEALTPELALPRLMRLAFDEATPTALAWAAADRLAECLSGTATILDPPTTPAAHARWLYVDALMGAAGIQTQDAAALPSFAATTAGAARCERLGCALLANTNLSPAIRLAAVDLLLQQATPPWTVIVGACADEQETVRRGALARIGSSSAREAMAMLVRLALRSDMPIDVRLMAVIRLSAETQWDVAPVLQRCARDASLPLAGRLRAAAALGRRSANLPRLLALMRDPQAHLEVRAAAARAAAFPSAAPYLVRLALDPATPAPVVTALWNALATPACRATLPGMRSALVRLLDAARADVALTLALIRVAGAVGGDEAIAALTSLAGSGAITRLRSAVPPDLLDLPVEACLEYPLLPPPMRTRLLTALATAPTPAEQPTTLAQFLAREADLVRCAAIEALTLSNNARARAAILIALRHAPSPGVATALAEALDLLGSLQDMLQVVVDPELDATLRWHVADRLAQRVDGPTLIREAWVRSDLDAFGRELIIDALVRHDAKASAPFFMRLANDPGESLIFRERALMALDGVTDASLEDPLVRLVNDVDLDPGLRGRAAASLPAPLSPAICSTLRDLARTDAPAPLLIGVLQALGRARDAAALPILVRYSLDHRAAIAQTAVEALAANGDNSISPLLVRVALSPQANAAVKLVALESLVRLGEPDAGRLLRPYLRNYPIIFQMRAFRLLANAGQVSNEAERLVRDRLCPTPLRLCALEYLPCSASAGALLAALLRDAGENPVVRAAAAARLPARDYGAALTEAALDTTTPIIVRTACLAGLGASGDADALLALSALAERDCDPVARERARLELWSLAMQSLSDRAPDEYHERHYYGRR</sequence>
<dbReference type="InterPro" id="IPR016024">
    <property type="entry name" value="ARM-type_fold"/>
</dbReference>